<dbReference type="AlphaFoldDB" id="A0A382UTF2"/>
<protein>
    <submittedName>
        <fullName evidence="1">Uncharacterized protein</fullName>
    </submittedName>
</protein>
<gene>
    <name evidence="1" type="ORF">METZ01_LOCUS389832</name>
</gene>
<name>A0A382UTF2_9ZZZZ</name>
<proteinExistence type="predicted"/>
<evidence type="ECO:0000313" key="1">
    <source>
        <dbReference type="EMBL" id="SVD36978.1"/>
    </source>
</evidence>
<sequence length="185" mass="19653">MIKAAEAAKPDVVLLGVKALRPAMLESLHELKEDYDEIGLVFLASSYDDRDLKSLRSIPIGGPLGTAYLYKHAMDTLDQLARVIKLVAEGRIIVDPKVMSGLIDAEQSVGPIPQLIPAMDAWDVGVSDMENGAEKDDVTGAPRTVQGSLKDACAALEQGGICVDRGVFEALVCLSASGLLASHPR</sequence>
<dbReference type="EMBL" id="UINC01146318">
    <property type="protein sequence ID" value="SVD36978.1"/>
    <property type="molecule type" value="Genomic_DNA"/>
</dbReference>
<organism evidence="1">
    <name type="scientific">marine metagenome</name>
    <dbReference type="NCBI Taxonomy" id="408172"/>
    <lineage>
        <taxon>unclassified sequences</taxon>
        <taxon>metagenomes</taxon>
        <taxon>ecological metagenomes</taxon>
    </lineage>
</organism>
<accession>A0A382UTF2</accession>
<dbReference type="Gene3D" id="3.40.50.2300">
    <property type="match status" value="1"/>
</dbReference>
<reference evidence="1" key="1">
    <citation type="submission" date="2018-05" db="EMBL/GenBank/DDBJ databases">
        <authorList>
            <person name="Lanie J.A."/>
            <person name="Ng W.-L."/>
            <person name="Kazmierczak K.M."/>
            <person name="Andrzejewski T.M."/>
            <person name="Davidsen T.M."/>
            <person name="Wayne K.J."/>
            <person name="Tettelin H."/>
            <person name="Glass J.I."/>
            <person name="Rusch D."/>
            <person name="Podicherti R."/>
            <person name="Tsui H.-C.T."/>
            <person name="Winkler M.E."/>
        </authorList>
    </citation>
    <scope>NUCLEOTIDE SEQUENCE</scope>
</reference>